<evidence type="ECO:0000256" key="4">
    <source>
        <dbReference type="PROSITE-ProRule" id="PRU00473"/>
    </source>
</evidence>
<evidence type="ECO:0000313" key="6">
    <source>
        <dbReference type="EMBL" id="GED04852.1"/>
    </source>
</evidence>
<evidence type="ECO:0000256" key="3">
    <source>
        <dbReference type="ARBA" id="ARBA00023237"/>
    </source>
</evidence>
<gene>
    <name evidence="6" type="ORF">AUR04nite_03840</name>
</gene>
<dbReference type="InterPro" id="IPR036737">
    <property type="entry name" value="OmpA-like_sf"/>
</dbReference>
<dbReference type="GO" id="GO:0009279">
    <property type="term" value="C:cell outer membrane"/>
    <property type="evidence" value="ECO:0007669"/>
    <property type="project" value="UniProtKB-SubCell"/>
</dbReference>
<reference evidence="6 7" key="1">
    <citation type="submission" date="2019-06" db="EMBL/GenBank/DDBJ databases">
        <title>Whole genome shotgun sequence of Glutamicibacter uratoxydans NBRC 15515.</title>
        <authorList>
            <person name="Hosoyama A."/>
            <person name="Uohara A."/>
            <person name="Ohji S."/>
            <person name="Ichikawa N."/>
        </authorList>
    </citation>
    <scope>NUCLEOTIDE SEQUENCE [LARGE SCALE GENOMIC DNA]</scope>
    <source>
        <strain evidence="6 7">NBRC 15515</strain>
    </source>
</reference>
<dbReference type="SUPFAM" id="SSF103088">
    <property type="entry name" value="OmpA-like"/>
    <property type="match status" value="1"/>
</dbReference>
<evidence type="ECO:0000259" key="5">
    <source>
        <dbReference type="PROSITE" id="PS51123"/>
    </source>
</evidence>
<dbReference type="CDD" id="cd07185">
    <property type="entry name" value="OmpA_C-like"/>
    <property type="match status" value="1"/>
</dbReference>
<keyword evidence="2 4" id="KW-0472">Membrane</keyword>
<dbReference type="InterPro" id="IPR050330">
    <property type="entry name" value="Bact_OuterMem_StrucFunc"/>
</dbReference>
<proteinExistence type="predicted"/>
<evidence type="ECO:0000256" key="2">
    <source>
        <dbReference type="ARBA" id="ARBA00023136"/>
    </source>
</evidence>
<evidence type="ECO:0000256" key="1">
    <source>
        <dbReference type="ARBA" id="ARBA00004442"/>
    </source>
</evidence>
<evidence type="ECO:0000313" key="7">
    <source>
        <dbReference type="Proteomes" id="UP000316612"/>
    </source>
</evidence>
<dbReference type="InterPro" id="IPR006665">
    <property type="entry name" value="OmpA-like"/>
</dbReference>
<keyword evidence="7" id="KW-1185">Reference proteome</keyword>
<dbReference type="Proteomes" id="UP000316612">
    <property type="component" value="Unassembled WGS sequence"/>
</dbReference>
<dbReference type="PANTHER" id="PTHR30329:SF21">
    <property type="entry name" value="LIPOPROTEIN YIAD-RELATED"/>
    <property type="match status" value="1"/>
</dbReference>
<dbReference type="EMBL" id="BJNY01000002">
    <property type="protein sequence ID" value="GED04852.1"/>
    <property type="molecule type" value="Genomic_DNA"/>
</dbReference>
<comment type="subcellular location">
    <subcellularLocation>
        <location evidence="1">Cell outer membrane</location>
    </subcellularLocation>
</comment>
<protein>
    <submittedName>
        <fullName evidence="6">Porin</fullName>
    </submittedName>
</protein>
<dbReference type="PRINTS" id="PR01021">
    <property type="entry name" value="OMPADOMAIN"/>
</dbReference>
<sequence>MAYGQMPDVPLFEIPDLGLIEQSIKGVTKDLTKELASYPGLKVSAARCDDSGVVISGEGSAVLYGGGGGVFQGTDHSVVDAGDGSGTYELNGQSVVVGGDGSGVFSSGDLSVTNAGDGSGTYNDGNISLVIDGRGGGTYAAGDVSIVNAGDGSGTYSDKEQSITNAGDGSGVYSGYGIDIVNNGDGTGLVDGNVVDMEPLDKVAKLGKFPPMGAMKPVKGCGTVISLESGVLFDVDEYAIRDDAQATLKSVAKALNDVDAGKVRVQGHTDSVRDEAWNQTLSENRADAVVDQLKDLGSTADLEGEGFGETRPIANNDTAAGRQLNRRVEIFIPTA</sequence>
<keyword evidence="3" id="KW-0998">Cell outer membrane</keyword>
<dbReference type="PANTHER" id="PTHR30329">
    <property type="entry name" value="STATOR ELEMENT OF FLAGELLAR MOTOR COMPLEX"/>
    <property type="match status" value="1"/>
</dbReference>
<dbReference type="PROSITE" id="PS51123">
    <property type="entry name" value="OMPA_2"/>
    <property type="match status" value="1"/>
</dbReference>
<dbReference type="AlphaFoldDB" id="A0A4Y4DHY9"/>
<dbReference type="Gene3D" id="3.30.1330.60">
    <property type="entry name" value="OmpA-like domain"/>
    <property type="match status" value="1"/>
</dbReference>
<comment type="caution">
    <text evidence="6">The sequence shown here is derived from an EMBL/GenBank/DDBJ whole genome shotgun (WGS) entry which is preliminary data.</text>
</comment>
<feature type="domain" description="OmpA-like" evidence="5">
    <location>
        <begin position="220"/>
        <end position="335"/>
    </location>
</feature>
<organism evidence="6 7">
    <name type="scientific">Glutamicibacter uratoxydans</name>
    <name type="common">Arthrobacter uratoxydans</name>
    <dbReference type="NCBI Taxonomy" id="43667"/>
    <lineage>
        <taxon>Bacteria</taxon>
        <taxon>Bacillati</taxon>
        <taxon>Actinomycetota</taxon>
        <taxon>Actinomycetes</taxon>
        <taxon>Micrococcales</taxon>
        <taxon>Micrococcaceae</taxon>
        <taxon>Glutamicibacter</taxon>
    </lineage>
</organism>
<accession>A0A4Y4DHY9</accession>
<name>A0A4Y4DHY9_GLUUR</name>
<dbReference type="Pfam" id="PF00691">
    <property type="entry name" value="OmpA"/>
    <property type="match status" value="1"/>
</dbReference>
<dbReference type="InterPro" id="IPR006664">
    <property type="entry name" value="OMP_bac"/>
</dbReference>